<protein>
    <recommendedName>
        <fullName evidence="3">Antibiotic biosynthesis monooxygenase</fullName>
    </recommendedName>
</protein>
<dbReference type="InterPro" id="IPR011008">
    <property type="entry name" value="Dimeric_a/b-barrel"/>
</dbReference>
<organism evidence="1 2">
    <name type="scientific">Natronincola peptidivorans</name>
    <dbReference type="NCBI Taxonomy" id="426128"/>
    <lineage>
        <taxon>Bacteria</taxon>
        <taxon>Bacillati</taxon>
        <taxon>Bacillota</taxon>
        <taxon>Clostridia</taxon>
        <taxon>Peptostreptococcales</taxon>
        <taxon>Natronincolaceae</taxon>
        <taxon>Natronincola</taxon>
    </lineage>
</organism>
<keyword evidence="2" id="KW-1185">Reference proteome</keyword>
<dbReference type="OrthoDB" id="2059648at2"/>
<evidence type="ECO:0000313" key="1">
    <source>
        <dbReference type="EMBL" id="SES99197.1"/>
    </source>
</evidence>
<dbReference type="SUPFAM" id="SSF54909">
    <property type="entry name" value="Dimeric alpha+beta barrel"/>
    <property type="match status" value="1"/>
</dbReference>
<evidence type="ECO:0008006" key="3">
    <source>
        <dbReference type="Google" id="ProtNLM"/>
    </source>
</evidence>
<dbReference type="RefSeq" id="WP_090440549.1">
    <property type="nucleotide sequence ID" value="NZ_FOHU01000003.1"/>
</dbReference>
<evidence type="ECO:0000313" key="2">
    <source>
        <dbReference type="Proteomes" id="UP000199568"/>
    </source>
</evidence>
<accession>A0A1I0AXS3</accession>
<reference evidence="1 2" key="1">
    <citation type="submission" date="2016-10" db="EMBL/GenBank/DDBJ databases">
        <authorList>
            <person name="de Groot N.N."/>
        </authorList>
    </citation>
    <scope>NUCLEOTIDE SEQUENCE [LARGE SCALE GENOMIC DNA]</scope>
    <source>
        <strain evidence="1 2">DSM 18979</strain>
    </source>
</reference>
<dbReference type="AlphaFoldDB" id="A0A1I0AXS3"/>
<dbReference type="Proteomes" id="UP000199568">
    <property type="component" value="Unassembled WGS sequence"/>
</dbReference>
<dbReference type="EMBL" id="FOHU01000003">
    <property type="protein sequence ID" value="SES99197.1"/>
    <property type="molecule type" value="Genomic_DNA"/>
</dbReference>
<dbReference type="STRING" id="426128.SAMN05660297_01121"/>
<name>A0A1I0AXS3_9FIRM</name>
<proteinExistence type="predicted"/>
<gene>
    <name evidence="1" type="ORF">SAMN05660297_01121</name>
</gene>
<sequence>MKQKIATEIVEFKFNPNLSDEECIGIVDELEVNFHSKQKGFIDTELAKGKDGKWTMIQHWATMEDVKVVVKLMMQEPTTEAFRKAIDPTTVKMQLLEQIHTWSK</sequence>